<feature type="transmembrane region" description="Helical" evidence="1">
    <location>
        <begin position="111"/>
        <end position="129"/>
    </location>
</feature>
<evidence type="ECO:0000256" key="1">
    <source>
        <dbReference type="SAM" id="Phobius"/>
    </source>
</evidence>
<reference evidence="2" key="1">
    <citation type="submission" date="2014-01" db="EMBL/GenBank/DDBJ databases">
        <authorList>
            <person name="Aslett M."/>
        </authorList>
    </citation>
    <scope>NUCLEOTIDE SEQUENCE</scope>
</reference>
<reference evidence="2" key="2">
    <citation type="submission" date="2014-03" db="EMBL/GenBank/DDBJ databases">
        <title>The whipworm genome and dual-species transcriptomics of an intimate host-pathogen interaction.</title>
        <authorList>
            <person name="Foth B.J."/>
            <person name="Tsai I.J."/>
            <person name="Reid A.J."/>
            <person name="Bancroft A.J."/>
            <person name="Nichol S."/>
            <person name="Tracey A."/>
            <person name="Holroyd N."/>
            <person name="Cotton J.A."/>
            <person name="Stanley E.J."/>
            <person name="Zarowiecki M."/>
            <person name="Liu J.Z."/>
            <person name="Huckvale T."/>
            <person name="Cooper P.J."/>
            <person name="Grencis R.K."/>
            <person name="Berriman M."/>
        </authorList>
    </citation>
    <scope>NUCLEOTIDE SEQUENCE [LARGE SCALE GENOMIC DNA]</scope>
</reference>
<dbReference type="AlphaFoldDB" id="A0A077ZPB0"/>
<name>A0A077ZPB0_TRITR</name>
<gene>
    <name evidence="2" type="ORF">TTRE_0000894301</name>
</gene>
<feature type="transmembrane region" description="Helical" evidence="1">
    <location>
        <begin position="150"/>
        <end position="172"/>
    </location>
</feature>
<feature type="transmembrane region" description="Helical" evidence="1">
    <location>
        <begin position="75"/>
        <end position="99"/>
    </location>
</feature>
<accession>A0A077ZPB0</accession>
<protein>
    <submittedName>
        <fullName evidence="2">Protein clc protein cbr clc-4 protein cbr clc-1 cre clc-4 protein cre clc-1 protein cbn clc-4 protein cbn clc-1 protein</fullName>
    </submittedName>
</protein>
<dbReference type="Gene3D" id="1.20.140.150">
    <property type="match status" value="1"/>
</dbReference>
<dbReference type="EMBL" id="HG807190">
    <property type="protein sequence ID" value="CDW60555.1"/>
    <property type="molecule type" value="Genomic_DNA"/>
</dbReference>
<sequence>MCVTVFQVVYVAGLAISFSLTAASIALPNWLEEEQQNSAFVRYTGLFKTCIEAANDSNFSKCKAIWQELKDVEKAGIICLILAVALCVFASAWAMVAYYGCCCRGVLTQPLPYVTALAFVFDLAGLICITHDQDIGQYSYTDQAKIGMSLWLAFTGLIVLLADTIVAIGLALSSQFCPC</sequence>
<keyword evidence="1" id="KW-1133">Transmembrane helix</keyword>
<evidence type="ECO:0000313" key="3">
    <source>
        <dbReference type="Proteomes" id="UP000030665"/>
    </source>
</evidence>
<keyword evidence="1" id="KW-0812">Transmembrane</keyword>
<feature type="transmembrane region" description="Helical" evidence="1">
    <location>
        <begin position="6"/>
        <end position="27"/>
    </location>
</feature>
<dbReference type="Proteomes" id="UP000030665">
    <property type="component" value="Unassembled WGS sequence"/>
</dbReference>
<dbReference type="PANTHER" id="PTHR37446:SF1">
    <property type="entry name" value="CLAUDIN"/>
    <property type="match status" value="1"/>
</dbReference>
<keyword evidence="1" id="KW-0472">Membrane</keyword>
<keyword evidence="3" id="KW-1185">Reference proteome</keyword>
<dbReference type="OrthoDB" id="5915425at2759"/>
<dbReference type="PANTHER" id="PTHR37446">
    <property type="entry name" value="CLAUDIN-LIKE IN CAENORHABDITIS"/>
    <property type="match status" value="1"/>
</dbReference>
<proteinExistence type="predicted"/>
<evidence type="ECO:0000313" key="2">
    <source>
        <dbReference type="EMBL" id="CDW60555.1"/>
    </source>
</evidence>
<organism evidence="2 3">
    <name type="scientific">Trichuris trichiura</name>
    <name type="common">Whipworm</name>
    <name type="synonym">Trichocephalus trichiurus</name>
    <dbReference type="NCBI Taxonomy" id="36087"/>
    <lineage>
        <taxon>Eukaryota</taxon>
        <taxon>Metazoa</taxon>
        <taxon>Ecdysozoa</taxon>
        <taxon>Nematoda</taxon>
        <taxon>Enoplea</taxon>
        <taxon>Dorylaimia</taxon>
        <taxon>Trichinellida</taxon>
        <taxon>Trichuridae</taxon>
        <taxon>Trichuris</taxon>
    </lineage>
</organism>